<evidence type="ECO:0000256" key="2">
    <source>
        <dbReference type="ARBA" id="ARBA00022527"/>
    </source>
</evidence>
<evidence type="ECO:0000256" key="5">
    <source>
        <dbReference type="ARBA" id="ARBA00022777"/>
    </source>
</evidence>
<name>A0AAE3GX49_9CYAN</name>
<dbReference type="Gene3D" id="2.160.20.80">
    <property type="entry name" value="E3 ubiquitin-protein ligase SopA"/>
    <property type="match status" value="1"/>
</dbReference>
<keyword evidence="2" id="KW-0723">Serine/threonine-protein kinase</keyword>
<reference evidence="10" key="1">
    <citation type="submission" date="2022-06" db="EMBL/GenBank/DDBJ databases">
        <title>New cyanobacteria of genus Symplocastrum in benthos of Lake Baikal.</title>
        <authorList>
            <person name="Sorokovikova E."/>
            <person name="Tikhonova I."/>
            <person name="Krasnopeev A."/>
            <person name="Evseev P."/>
            <person name="Gladkikh A."/>
            <person name="Belykh O."/>
        </authorList>
    </citation>
    <scope>NUCLEOTIDE SEQUENCE</scope>
    <source>
        <strain evidence="10">BBK-W-15</strain>
    </source>
</reference>
<dbReference type="AlphaFoldDB" id="A0AAE3GX49"/>
<dbReference type="GO" id="GO:0004674">
    <property type="term" value="F:protein serine/threonine kinase activity"/>
    <property type="evidence" value="ECO:0007669"/>
    <property type="project" value="UniProtKB-KW"/>
</dbReference>
<evidence type="ECO:0000256" key="3">
    <source>
        <dbReference type="ARBA" id="ARBA00022679"/>
    </source>
</evidence>
<keyword evidence="6" id="KW-0067">ATP-binding</keyword>
<keyword evidence="5 10" id="KW-0418">Kinase</keyword>
<evidence type="ECO:0000256" key="6">
    <source>
        <dbReference type="ARBA" id="ARBA00022840"/>
    </source>
</evidence>
<dbReference type="Gene3D" id="1.10.510.10">
    <property type="entry name" value="Transferase(Phosphotransferase) domain 1"/>
    <property type="match status" value="1"/>
</dbReference>
<dbReference type="InterPro" id="IPR001646">
    <property type="entry name" value="5peptide_repeat"/>
</dbReference>
<dbReference type="PANTHER" id="PTHR24363">
    <property type="entry name" value="SERINE/THREONINE PROTEIN KINASE"/>
    <property type="match status" value="1"/>
</dbReference>
<sequence length="448" mass="49998">MNNPLPNYKIEQELGHNKSGGRVTYLATQTQTQQPVVIKQFQFAKTGTTWSDFDAHQREINLLQQLDSPSIPKYLDALETPDGFCLIQEYKSAPSLAVPQPFTPQEIKEIAIAILEVLVYLQQQLPPIIHRDIKPENILVERFPQIKVYLVDFGLARAIDSEMSASTVVKGTLGFMPPEQIFNRQLTEASDLYSLGATLICLLTNTKSTDIGNLMDESYRIHFKPLVSGLNPQFISWLDKMVAPNLKHRYPNAVTALKALLSIDIVGNGFNLERFIDLKSVTSQFMLTKLVLVGMVTVSFLMAQKASNTVRVINSGDATIYLRSHGHCPRCDLRGSDLRGLDLRFVDLTNADLRGVDLRGSDLRNARLQNANLNNANLSDADLRNADLYGADLRSSYLENTNLAQADLTYTDFRGAYLQNANLVDVDLSRTNLNHTDLTGAILPDNFP</sequence>
<keyword evidence="3" id="KW-0808">Transferase</keyword>
<dbReference type="SUPFAM" id="SSF141571">
    <property type="entry name" value="Pentapeptide repeat-like"/>
    <property type="match status" value="1"/>
</dbReference>
<dbReference type="Pfam" id="PF00805">
    <property type="entry name" value="Pentapeptide"/>
    <property type="match status" value="2"/>
</dbReference>
<evidence type="ECO:0000313" key="10">
    <source>
        <dbReference type="EMBL" id="MCP2732094.1"/>
    </source>
</evidence>
<comment type="catalytic activity">
    <reaction evidence="7">
        <text>L-threonyl-[protein] + ATP = O-phospho-L-threonyl-[protein] + ADP + H(+)</text>
        <dbReference type="Rhea" id="RHEA:46608"/>
        <dbReference type="Rhea" id="RHEA-COMP:11060"/>
        <dbReference type="Rhea" id="RHEA-COMP:11605"/>
        <dbReference type="ChEBI" id="CHEBI:15378"/>
        <dbReference type="ChEBI" id="CHEBI:30013"/>
        <dbReference type="ChEBI" id="CHEBI:30616"/>
        <dbReference type="ChEBI" id="CHEBI:61977"/>
        <dbReference type="ChEBI" id="CHEBI:456216"/>
        <dbReference type="EC" id="2.7.11.1"/>
    </reaction>
</comment>
<accession>A0AAE3GX49</accession>
<dbReference type="Proteomes" id="UP001204953">
    <property type="component" value="Unassembled WGS sequence"/>
</dbReference>
<gene>
    <name evidence="10" type="ORF">NJ959_27060</name>
</gene>
<dbReference type="SMART" id="SM00220">
    <property type="entry name" value="S_TKc"/>
    <property type="match status" value="1"/>
</dbReference>
<evidence type="ECO:0000256" key="4">
    <source>
        <dbReference type="ARBA" id="ARBA00022741"/>
    </source>
</evidence>
<protein>
    <recommendedName>
        <fullName evidence="1">non-specific serine/threonine protein kinase</fullName>
        <ecNumber evidence="1">2.7.11.1</ecNumber>
    </recommendedName>
</protein>
<evidence type="ECO:0000256" key="7">
    <source>
        <dbReference type="ARBA" id="ARBA00047899"/>
    </source>
</evidence>
<evidence type="ECO:0000256" key="1">
    <source>
        <dbReference type="ARBA" id="ARBA00012513"/>
    </source>
</evidence>
<dbReference type="Gene3D" id="3.30.200.20">
    <property type="entry name" value="Phosphorylase Kinase, domain 1"/>
    <property type="match status" value="1"/>
</dbReference>
<dbReference type="CDD" id="cd14014">
    <property type="entry name" value="STKc_PknB_like"/>
    <property type="match status" value="1"/>
</dbReference>
<comment type="catalytic activity">
    <reaction evidence="8">
        <text>L-seryl-[protein] + ATP = O-phospho-L-seryl-[protein] + ADP + H(+)</text>
        <dbReference type="Rhea" id="RHEA:17989"/>
        <dbReference type="Rhea" id="RHEA-COMP:9863"/>
        <dbReference type="Rhea" id="RHEA-COMP:11604"/>
        <dbReference type="ChEBI" id="CHEBI:15378"/>
        <dbReference type="ChEBI" id="CHEBI:29999"/>
        <dbReference type="ChEBI" id="CHEBI:30616"/>
        <dbReference type="ChEBI" id="CHEBI:83421"/>
        <dbReference type="ChEBI" id="CHEBI:456216"/>
        <dbReference type="EC" id="2.7.11.1"/>
    </reaction>
</comment>
<organism evidence="10 11">
    <name type="scientific">Limnofasciculus baicalensis BBK-W-15</name>
    <dbReference type="NCBI Taxonomy" id="2699891"/>
    <lineage>
        <taxon>Bacteria</taxon>
        <taxon>Bacillati</taxon>
        <taxon>Cyanobacteriota</taxon>
        <taxon>Cyanophyceae</taxon>
        <taxon>Coleofasciculales</taxon>
        <taxon>Coleofasciculaceae</taxon>
        <taxon>Limnofasciculus</taxon>
        <taxon>Limnofasciculus baicalensis</taxon>
    </lineage>
</organism>
<keyword evidence="4" id="KW-0547">Nucleotide-binding</keyword>
<dbReference type="InterPro" id="IPR011009">
    <property type="entry name" value="Kinase-like_dom_sf"/>
</dbReference>
<dbReference type="RefSeq" id="WP_254014822.1">
    <property type="nucleotide sequence ID" value="NZ_JAMZMM010000476.1"/>
</dbReference>
<dbReference type="EMBL" id="JAMZMM010000476">
    <property type="protein sequence ID" value="MCP2732094.1"/>
    <property type="molecule type" value="Genomic_DNA"/>
</dbReference>
<dbReference type="SUPFAM" id="SSF56112">
    <property type="entry name" value="Protein kinase-like (PK-like)"/>
    <property type="match status" value="1"/>
</dbReference>
<dbReference type="Pfam" id="PF00069">
    <property type="entry name" value="Pkinase"/>
    <property type="match status" value="1"/>
</dbReference>
<feature type="domain" description="Protein kinase" evidence="9">
    <location>
        <begin position="8"/>
        <end position="261"/>
    </location>
</feature>
<evidence type="ECO:0000259" key="9">
    <source>
        <dbReference type="PROSITE" id="PS50011"/>
    </source>
</evidence>
<evidence type="ECO:0000313" key="11">
    <source>
        <dbReference type="Proteomes" id="UP001204953"/>
    </source>
</evidence>
<dbReference type="PROSITE" id="PS50011">
    <property type="entry name" value="PROTEIN_KINASE_DOM"/>
    <property type="match status" value="1"/>
</dbReference>
<dbReference type="InterPro" id="IPR000719">
    <property type="entry name" value="Prot_kinase_dom"/>
</dbReference>
<keyword evidence="11" id="KW-1185">Reference proteome</keyword>
<proteinExistence type="predicted"/>
<evidence type="ECO:0000256" key="8">
    <source>
        <dbReference type="ARBA" id="ARBA00048679"/>
    </source>
</evidence>
<dbReference type="InterPro" id="IPR008271">
    <property type="entry name" value="Ser/Thr_kinase_AS"/>
</dbReference>
<dbReference type="EC" id="2.7.11.1" evidence="1"/>
<dbReference type="PROSITE" id="PS00108">
    <property type="entry name" value="PROTEIN_KINASE_ST"/>
    <property type="match status" value="1"/>
</dbReference>
<comment type="caution">
    <text evidence="10">The sequence shown here is derived from an EMBL/GenBank/DDBJ whole genome shotgun (WGS) entry which is preliminary data.</text>
</comment>
<dbReference type="GO" id="GO:0005524">
    <property type="term" value="F:ATP binding"/>
    <property type="evidence" value="ECO:0007669"/>
    <property type="project" value="UniProtKB-KW"/>
</dbReference>
<dbReference type="PANTHER" id="PTHR24363:SF0">
    <property type="entry name" value="SERINE_THREONINE KINASE LIKE DOMAIN CONTAINING 1"/>
    <property type="match status" value="1"/>
</dbReference>